<dbReference type="RefSeq" id="WP_345378952.1">
    <property type="nucleotide sequence ID" value="NZ_BAABRR010000004.1"/>
</dbReference>
<accession>A0ABP9WFL9</accession>
<organism evidence="1 2">
    <name type="scientific">Demequina sediminis</name>
    <dbReference type="NCBI Taxonomy" id="1930058"/>
    <lineage>
        <taxon>Bacteria</taxon>
        <taxon>Bacillati</taxon>
        <taxon>Actinomycetota</taxon>
        <taxon>Actinomycetes</taxon>
        <taxon>Micrococcales</taxon>
        <taxon>Demequinaceae</taxon>
        <taxon>Demequina</taxon>
    </lineage>
</organism>
<keyword evidence="2" id="KW-1185">Reference proteome</keyword>
<reference evidence="1 2" key="1">
    <citation type="submission" date="2024-02" db="EMBL/GenBank/DDBJ databases">
        <title>Lysinimicrobium sediminis NBRC 112286.</title>
        <authorList>
            <person name="Ichikawa N."/>
            <person name="Katano-Makiyama Y."/>
            <person name="Hidaka K."/>
        </authorList>
    </citation>
    <scope>NUCLEOTIDE SEQUENCE [LARGE SCALE GENOMIC DNA]</scope>
    <source>
        <strain evidence="1 2">NBRC 112286</strain>
    </source>
</reference>
<proteinExistence type="predicted"/>
<evidence type="ECO:0000313" key="1">
    <source>
        <dbReference type="EMBL" id="GAA5518627.1"/>
    </source>
</evidence>
<sequence>MARWQRGLAVGAALVAGAALGFTAYLTVVRVLDAASPAAAPAPTASSTPTATPTGDGTCHWVNLPEDAKPPVAEQAEGLPEARLLTDAVWDCVDDTWVVETRRVETDGAPIGGTAQALYLSPPEGDLVLLYELRTDVQVEVVAFDLAARLAWTARLTGGDGYQVVQIELEDGLVVEDWGAGAVPPLQRWGEGGRVFSVAPVRDLADGTVLWAGYSYRSTVQSLFLYVGDGEFQALAAQRAIGGLLTGGGVDSHGDVGAEVWLDDDGTVAVMLIQRAAGSEFLASAGGTWVVIDLVTDQWRLVEATSLPGGLCGPAEDARVTGTAQSPGALAAVCWTGPESQESVELVVE</sequence>
<dbReference type="Proteomes" id="UP001426770">
    <property type="component" value="Unassembled WGS sequence"/>
</dbReference>
<comment type="caution">
    <text evidence="1">The sequence shown here is derived from an EMBL/GenBank/DDBJ whole genome shotgun (WGS) entry which is preliminary data.</text>
</comment>
<name>A0ABP9WFL9_9MICO</name>
<dbReference type="EMBL" id="BAABRR010000004">
    <property type="protein sequence ID" value="GAA5518627.1"/>
    <property type="molecule type" value="Genomic_DNA"/>
</dbReference>
<gene>
    <name evidence="1" type="ORF">Lsed01_01057</name>
</gene>
<protein>
    <submittedName>
        <fullName evidence="1">Uncharacterized protein</fullName>
    </submittedName>
</protein>
<evidence type="ECO:0000313" key="2">
    <source>
        <dbReference type="Proteomes" id="UP001426770"/>
    </source>
</evidence>